<evidence type="ECO:0000313" key="1">
    <source>
        <dbReference type="EMBL" id="MCQ9302283.1"/>
    </source>
</evidence>
<reference evidence="1" key="1">
    <citation type="submission" date="2022-07" db="EMBL/GenBank/DDBJ databases">
        <title>Bacterial species isolated from the porcine tonsil microbiota.</title>
        <authorList>
            <person name="Oliveira I.M.F."/>
        </authorList>
    </citation>
    <scope>NUCLEOTIDE SEQUENCE</scope>
    <source>
        <strain evidence="1">8QC2O2</strain>
    </source>
</reference>
<proteinExistence type="predicted"/>
<accession>A0AAW5LKM9</accession>
<dbReference type="Proteomes" id="UP001204068">
    <property type="component" value="Unassembled WGS sequence"/>
</dbReference>
<dbReference type="AlphaFoldDB" id="A0AAW5LKM9"/>
<protein>
    <recommendedName>
        <fullName evidence="3">IrrE N-terminal-like domain-containing protein</fullName>
    </recommendedName>
</protein>
<sequence>MSLFDSDLNILRILAHEIGHYQDYISDNIILDEKMSEKIADKYEDELIQKFIDQVYYVNYHEN</sequence>
<name>A0AAW5LKM9_MAMSC</name>
<comment type="caution">
    <text evidence="1">The sequence shown here is derived from an EMBL/GenBank/DDBJ whole genome shotgun (WGS) entry which is preliminary data.</text>
</comment>
<dbReference type="EMBL" id="JANILD010000001">
    <property type="protein sequence ID" value="MCQ9302283.1"/>
    <property type="molecule type" value="Genomic_DNA"/>
</dbReference>
<gene>
    <name evidence="1" type="ORF">NQ032_01460</name>
</gene>
<organism evidence="1 2">
    <name type="scientific">Mammaliicoccus sciuri</name>
    <name type="common">Staphylococcus sciuri</name>
    <dbReference type="NCBI Taxonomy" id="1296"/>
    <lineage>
        <taxon>Bacteria</taxon>
        <taxon>Bacillati</taxon>
        <taxon>Bacillota</taxon>
        <taxon>Bacilli</taxon>
        <taxon>Bacillales</taxon>
        <taxon>Staphylococcaceae</taxon>
        <taxon>Mammaliicoccus</taxon>
    </lineage>
</organism>
<evidence type="ECO:0008006" key="3">
    <source>
        <dbReference type="Google" id="ProtNLM"/>
    </source>
</evidence>
<dbReference type="RefSeq" id="WP_065380955.1">
    <property type="nucleotide sequence ID" value="NZ_CP064868.1"/>
</dbReference>
<evidence type="ECO:0000313" key="2">
    <source>
        <dbReference type="Proteomes" id="UP001204068"/>
    </source>
</evidence>